<accession>A0A1Y4JX04</accession>
<comment type="caution">
    <text evidence="1">The sequence shown here is derived from an EMBL/GenBank/DDBJ whole genome shotgun (WGS) entry which is preliminary data.</text>
</comment>
<organism evidence="1 2">
    <name type="scientific">Bacteroides clarus</name>
    <dbReference type="NCBI Taxonomy" id="626929"/>
    <lineage>
        <taxon>Bacteria</taxon>
        <taxon>Pseudomonadati</taxon>
        <taxon>Bacteroidota</taxon>
        <taxon>Bacteroidia</taxon>
        <taxon>Bacteroidales</taxon>
        <taxon>Bacteroidaceae</taxon>
        <taxon>Bacteroides</taxon>
    </lineage>
</organism>
<sequence length="61" mass="6676">MEENRQLVDSICASIEELGNVIANNVAASHKDYERMIAALDEAIKKAKSNNIITQLFVGAN</sequence>
<evidence type="ECO:0000313" key="1">
    <source>
        <dbReference type="EMBL" id="OUP35339.1"/>
    </source>
</evidence>
<protein>
    <submittedName>
        <fullName evidence="1">Uncharacterized protein</fullName>
    </submittedName>
</protein>
<gene>
    <name evidence="1" type="ORF">B5F24_05040</name>
</gene>
<proteinExistence type="predicted"/>
<dbReference type="AlphaFoldDB" id="A0A1Y4JX04"/>
<dbReference type="Proteomes" id="UP000196587">
    <property type="component" value="Unassembled WGS sequence"/>
</dbReference>
<evidence type="ECO:0000313" key="2">
    <source>
        <dbReference type="Proteomes" id="UP000196587"/>
    </source>
</evidence>
<name>A0A1Y4JX04_9BACE</name>
<dbReference type="RefSeq" id="WP_087412305.1">
    <property type="nucleotide sequence ID" value="NZ_NFKE01000003.1"/>
</dbReference>
<reference evidence="2" key="1">
    <citation type="submission" date="2017-04" db="EMBL/GenBank/DDBJ databases">
        <title>Function of individual gut microbiota members based on whole genome sequencing of pure cultures obtained from chicken caecum.</title>
        <authorList>
            <person name="Medvecky M."/>
            <person name="Cejkova D."/>
            <person name="Polansky O."/>
            <person name="Karasova D."/>
            <person name="Kubasova T."/>
            <person name="Cizek A."/>
            <person name="Rychlik I."/>
        </authorList>
    </citation>
    <scope>NUCLEOTIDE SEQUENCE [LARGE SCALE GENOMIC DNA]</scope>
    <source>
        <strain evidence="2">An189</strain>
    </source>
</reference>
<dbReference type="EMBL" id="NFKE01000003">
    <property type="protein sequence ID" value="OUP35339.1"/>
    <property type="molecule type" value="Genomic_DNA"/>
</dbReference>